<evidence type="ECO:0000313" key="3">
    <source>
        <dbReference type="Proteomes" id="UP000576082"/>
    </source>
</evidence>
<dbReference type="RefSeq" id="WP_169659097.1">
    <property type="nucleotide sequence ID" value="NZ_JABANE010000076.1"/>
</dbReference>
<comment type="caution">
    <text evidence="2">The sequence shown here is derived from an EMBL/GenBank/DDBJ whole genome shotgun (WGS) entry which is preliminary data.</text>
</comment>
<sequence>MKKFNKQYLILIFAVVLYLVISVNSKNETNWTAHYNSNSKDPYGTKALMELLKDEEMKMNIKYSRSTAYEILVTDKEDYSTENLFIVGKKLTFDKESVDAMLQSASSGNTIIIATEKLNHDMTKALGVELDIDYSNISIKEMIQKKDFNFDLDTTLIEFNEQKGYFSSFDMTTSFDKYDTLDTEVLARNTNFDAVFLKKNVDQGAIYLLSIPKVFTNIALLHNDNHLLVNEIIKEFPEGDYIKTEYYSLGRKGHNSPLRVLLGNDGLREAVYLLLLIIFIYLIFEAKREQRPIPNIIPPKNESLKFVNTLGQLYLGQKNNKNILDKRKQYLLNHILNKYNINLNKQDNWEDLELLSFRSGIEIEKIKKLFISLDKLVMYSMSDESFKNVNELIDDFYSNEI</sequence>
<dbReference type="AlphaFoldDB" id="A0A7X9XBL4"/>
<name>A0A7X9XBL4_9BACT</name>
<dbReference type="EMBL" id="JABANE010000076">
    <property type="protein sequence ID" value="NME70870.1"/>
    <property type="molecule type" value="Genomic_DNA"/>
</dbReference>
<evidence type="ECO:0000313" key="2">
    <source>
        <dbReference type="EMBL" id="NME70870.1"/>
    </source>
</evidence>
<gene>
    <name evidence="2" type="ORF">HHU12_23045</name>
</gene>
<dbReference type="Pfam" id="PF14258">
    <property type="entry name" value="DUF4350"/>
    <property type="match status" value="1"/>
</dbReference>
<dbReference type="Proteomes" id="UP000576082">
    <property type="component" value="Unassembled WGS sequence"/>
</dbReference>
<evidence type="ECO:0000259" key="1">
    <source>
        <dbReference type="Pfam" id="PF14258"/>
    </source>
</evidence>
<keyword evidence="3" id="KW-1185">Reference proteome</keyword>
<accession>A0A7X9XBL4</accession>
<reference evidence="2 3" key="1">
    <citation type="submission" date="2020-04" db="EMBL/GenBank/DDBJ databases">
        <title>Flammeovirga sp. SR4, a novel species isolated from seawater.</title>
        <authorList>
            <person name="Wang X."/>
        </authorList>
    </citation>
    <scope>NUCLEOTIDE SEQUENCE [LARGE SCALE GENOMIC DNA]</scope>
    <source>
        <strain evidence="2 3">ATCC 23126</strain>
    </source>
</reference>
<protein>
    <submittedName>
        <fullName evidence="2">DUF4350 domain-containing protein</fullName>
    </submittedName>
</protein>
<proteinExistence type="predicted"/>
<feature type="domain" description="DUF4350" evidence="1">
    <location>
        <begin position="37"/>
        <end position="227"/>
    </location>
</feature>
<organism evidence="2 3">
    <name type="scientific">Flammeovirga aprica JL-4</name>
    <dbReference type="NCBI Taxonomy" id="694437"/>
    <lineage>
        <taxon>Bacteria</taxon>
        <taxon>Pseudomonadati</taxon>
        <taxon>Bacteroidota</taxon>
        <taxon>Cytophagia</taxon>
        <taxon>Cytophagales</taxon>
        <taxon>Flammeovirgaceae</taxon>
        <taxon>Flammeovirga</taxon>
    </lineage>
</organism>
<dbReference type="InterPro" id="IPR025646">
    <property type="entry name" value="DUF4350"/>
</dbReference>